<feature type="transmembrane region" description="Helical" evidence="7">
    <location>
        <begin position="222"/>
        <end position="244"/>
    </location>
</feature>
<evidence type="ECO:0000256" key="2">
    <source>
        <dbReference type="ARBA" id="ARBA00022692"/>
    </source>
</evidence>
<feature type="region of interest" description="Disordered" evidence="6">
    <location>
        <begin position="310"/>
        <end position="360"/>
    </location>
</feature>
<comment type="subcellular location">
    <subcellularLocation>
        <location evidence="1">Membrane</location>
        <topology evidence="1">Multi-pass membrane protein</topology>
    </subcellularLocation>
</comment>
<proteinExistence type="inferred from homology"/>
<feature type="transmembrane region" description="Helical" evidence="7">
    <location>
        <begin position="121"/>
        <end position="142"/>
    </location>
</feature>
<dbReference type="OrthoDB" id="3229610at2759"/>
<feature type="compositionally biased region" description="Polar residues" evidence="6">
    <location>
        <begin position="314"/>
        <end position="341"/>
    </location>
</feature>
<dbReference type="AlphaFoldDB" id="A0A0D0BCK9"/>
<gene>
    <name evidence="9" type="ORF">GYMLUDRAFT_243604</name>
</gene>
<feature type="transmembrane region" description="Helical" evidence="7">
    <location>
        <begin position="12"/>
        <end position="33"/>
    </location>
</feature>
<dbReference type="Pfam" id="PF20684">
    <property type="entry name" value="Fung_rhodopsin"/>
    <property type="match status" value="1"/>
</dbReference>
<evidence type="ECO:0000256" key="4">
    <source>
        <dbReference type="ARBA" id="ARBA00023136"/>
    </source>
</evidence>
<feature type="transmembrane region" description="Helical" evidence="7">
    <location>
        <begin position="80"/>
        <end position="109"/>
    </location>
</feature>
<dbReference type="GO" id="GO:0016020">
    <property type="term" value="C:membrane"/>
    <property type="evidence" value="ECO:0007669"/>
    <property type="project" value="UniProtKB-SubCell"/>
</dbReference>
<feature type="transmembrane region" description="Helical" evidence="7">
    <location>
        <begin position="40"/>
        <end position="60"/>
    </location>
</feature>
<comment type="similarity">
    <text evidence="5">Belongs to the SAT4 family.</text>
</comment>
<keyword evidence="2 7" id="KW-0812">Transmembrane</keyword>
<keyword evidence="4 7" id="KW-0472">Membrane</keyword>
<dbReference type="EMBL" id="KN834771">
    <property type="protein sequence ID" value="KIK61430.1"/>
    <property type="molecule type" value="Genomic_DNA"/>
</dbReference>
<feature type="transmembrane region" description="Helical" evidence="7">
    <location>
        <begin position="194"/>
        <end position="216"/>
    </location>
</feature>
<feature type="compositionally biased region" description="Polar residues" evidence="6">
    <location>
        <begin position="350"/>
        <end position="360"/>
    </location>
</feature>
<evidence type="ECO:0000259" key="8">
    <source>
        <dbReference type="Pfam" id="PF20684"/>
    </source>
</evidence>
<organism evidence="9 10">
    <name type="scientific">Collybiopsis luxurians FD-317 M1</name>
    <dbReference type="NCBI Taxonomy" id="944289"/>
    <lineage>
        <taxon>Eukaryota</taxon>
        <taxon>Fungi</taxon>
        <taxon>Dikarya</taxon>
        <taxon>Basidiomycota</taxon>
        <taxon>Agaricomycotina</taxon>
        <taxon>Agaricomycetes</taxon>
        <taxon>Agaricomycetidae</taxon>
        <taxon>Agaricales</taxon>
        <taxon>Marasmiineae</taxon>
        <taxon>Omphalotaceae</taxon>
        <taxon>Collybiopsis</taxon>
        <taxon>Collybiopsis luxurians</taxon>
    </lineage>
</organism>
<dbReference type="PANTHER" id="PTHR33048:SF47">
    <property type="entry name" value="INTEGRAL MEMBRANE PROTEIN-RELATED"/>
    <property type="match status" value="1"/>
</dbReference>
<dbReference type="InterPro" id="IPR052337">
    <property type="entry name" value="SAT4-like"/>
</dbReference>
<accession>A0A0D0BCK9</accession>
<name>A0A0D0BCK9_9AGAR</name>
<reference evidence="9 10" key="1">
    <citation type="submission" date="2014-04" db="EMBL/GenBank/DDBJ databases">
        <title>Evolutionary Origins and Diversification of the Mycorrhizal Mutualists.</title>
        <authorList>
            <consortium name="DOE Joint Genome Institute"/>
            <consortium name="Mycorrhizal Genomics Consortium"/>
            <person name="Kohler A."/>
            <person name="Kuo A."/>
            <person name="Nagy L.G."/>
            <person name="Floudas D."/>
            <person name="Copeland A."/>
            <person name="Barry K.W."/>
            <person name="Cichocki N."/>
            <person name="Veneault-Fourrey C."/>
            <person name="LaButti K."/>
            <person name="Lindquist E.A."/>
            <person name="Lipzen A."/>
            <person name="Lundell T."/>
            <person name="Morin E."/>
            <person name="Murat C."/>
            <person name="Riley R."/>
            <person name="Ohm R."/>
            <person name="Sun H."/>
            <person name="Tunlid A."/>
            <person name="Henrissat B."/>
            <person name="Grigoriev I.V."/>
            <person name="Hibbett D.S."/>
            <person name="Martin F."/>
        </authorList>
    </citation>
    <scope>NUCLEOTIDE SEQUENCE [LARGE SCALE GENOMIC DNA]</scope>
    <source>
        <strain evidence="9 10">FD-317 M1</strain>
    </source>
</reference>
<evidence type="ECO:0000256" key="1">
    <source>
        <dbReference type="ARBA" id="ARBA00004141"/>
    </source>
</evidence>
<dbReference type="Proteomes" id="UP000053593">
    <property type="component" value="Unassembled WGS sequence"/>
</dbReference>
<evidence type="ECO:0000313" key="9">
    <source>
        <dbReference type="EMBL" id="KIK61430.1"/>
    </source>
</evidence>
<protein>
    <recommendedName>
        <fullName evidence="8">Rhodopsin domain-containing protein</fullName>
    </recommendedName>
</protein>
<dbReference type="HOGENOM" id="CLU_052841_0_1_1"/>
<dbReference type="InterPro" id="IPR049326">
    <property type="entry name" value="Rhodopsin_dom_fungi"/>
</dbReference>
<keyword evidence="3 7" id="KW-1133">Transmembrane helix</keyword>
<evidence type="ECO:0000313" key="10">
    <source>
        <dbReference type="Proteomes" id="UP000053593"/>
    </source>
</evidence>
<evidence type="ECO:0000256" key="6">
    <source>
        <dbReference type="SAM" id="MobiDB-lite"/>
    </source>
</evidence>
<keyword evidence="10" id="KW-1185">Reference proteome</keyword>
<sequence>MLSKIHIGINANRVVVIVFLVIALVTMLARICIRSRNRRLWWDDGCSFLATLIAGLMYVGESLADNTAVPTTLKARRLKIIQFWIVLTSYSFSIWLAKITLMLSIVRLIPTFFTLRRVSELASIGLLLMGISVSTTKIYICASDVSWYHSSNPLSIALTRPLEQVFIAADVILLVIPLRLLYHVSLSRNKKRMLILMFSINLITSAISVFHAVLLIVDAWSLLAVTIEVEVGTALAAANLAVIAPHLYRMINPEGDFDSKPFRYYRSVQPDGGIRMRRVADLVPDICLTNEPQLSIGAIGCVSTTVRLPESDTETTSENISAPSAVESKNSQPSLHHQSSFVFHDPDALSQGSRSLQHDS</sequence>
<evidence type="ECO:0000256" key="3">
    <source>
        <dbReference type="ARBA" id="ARBA00022989"/>
    </source>
</evidence>
<evidence type="ECO:0000256" key="7">
    <source>
        <dbReference type="SAM" id="Phobius"/>
    </source>
</evidence>
<feature type="domain" description="Rhodopsin" evidence="8">
    <location>
        <begin position="30"/>
        <end position="217"/>
    </location>
</feature>
<evidence type="ECO:0000256" key="5">
    <source>
        <dbReference type="ARBA" id="ARBA00038359"/>
    </source>
</evidence>
<dbReference type="PANTHER" id="PTHR33048">
    <property type="entry name" value="PTH11-LIKE INTEGRAL MEMBRANE PROTEIN (AFU_ORTHOLOGUE AFUA_5G11245)"/>
    <property type="match status" value="1"/>
</dbReference>
<feature type="transmembrane region" description="Helical" evidence="7">
    <location>
        <begin position="162"/>
        <end position="182"/>
    </location>
</feature>